<gene>
    <name evidence="4" type="ORF">SAMN05660420_02929</name>
</gene>
<evidence type="ECO:0000256" key="2">
    <source>
        <dbReference type="ARBA" id="ARBA00022803"/>
    </source>
</evidence>
<organism evidence="4 5">
    <name type="scientific">Desulfuromusa kysingii</name>
    <dbReference type="NCBI Taxonomy" id="37625"/>
    <lineage>
        <taxon>Bacteria</taxon>
        <taxon>Pseudomonadati</taxon>
        <taxon>Thermodesulfobacteriota</taxon>
        <taxon>Desulfuromonadia</taxon>
        <taxon>Desulfuromonadales</taxon>
        <taxon>Geopsychrobacteraceae</taxon>
        <taxon>Desulfuromusa</taxon>
    </lineage>
</organism>
<dbReference type="EMBL" id="FNQN01000010">
    <property type="protein sequence ID" value="SEA71447.1"/>
    <property type="molecule type" value="Genomic_DNA"/>
</dbReference>
<dbReference type="PANTHER" id="PTHR45586">
    <property type="entry name" value="TPR REPEAT-CONTAINING PROTEIN PA4667"/>
    <property type="match status" value="1"/>
</dbReference>
<keyword evidence="1" id="KW-0677">Repeat</keyword>
<dbReference type="Proteomes" id="UP000199409">
    <property type="component" value="Unassembled WGS sequence"/>
</dbReference>
<evidence type="ECO:0000256" key="3">
    <source>
        <dbReference type="PROSITE-ProRule" id="PRU00339"/>
    </source>
</evidence>
<dbReference type="InterPro" id="IPR011990">
    <property type="entry name" value="TPR-like_helical_dom_sf"/>
</dbReference>
<sequence>MLAGVKDAQHLWNEDELKQAIIDLKSNQCQQDLKRFLSDRIEDPDPCCCSKRAKLWNELGLAMLSEENIEQADLCFTEALKIDPMDISAVYNLANVSLQQGSFERANGLYERVLLAEPDFFGAVFNLALSYLYSDQYEKAQPLFVRAATLQPDNHSAHYWAAETLLRSRSFAASLTYFKQAYALNPNHFETVNGYAMALHQAGHNAEAISICDSSLMNLGPSVVSLRTKADALIELDRIDEAALCHLDIAHIDLDSRDTIVSRLQALYRQSPQKFTCYRNFMLDRAPSFEPLLSVIKEFEAQQTAEVNHCH</sequence>
<dbReference type="InterPro" id="IPR019734">
    <property type="entry name" value="TPR_rpt"/>
</dbReference>
<dbReference type="OrthoDB" id="9814129at2"/>
<dbReference type="SUPFAM" id="SSF48452">
    <property type="entry name" value="TPR-like"/>
    <property type="match status" value="1"/>
</dbReference>
<feature type="repeat" description="TPR" evidence="3">
    <location>
        <begin position="121"/>
        <end position="154"/>
    </location>
</feature>
<evidence type="ECO:0000256" key="1">
    <source>
        <dbReference type="ARBA" id="ARBA00022737"/>
    </source>
</evidence>
<dbReference type="Gene3D" id="1.25.40.10">
    <property type="entry name" value="Tetratricopeptide repeat domain"/>
    <property type="match status" value="1"/>
</dbReference>
<feature type="repeat" description="TPR" evidence="3">
    <location>
        <begin position="53"/>
        <end position="86"/>
    </location>
</feature>
<dbReference type="AlphaFoldDB" id="A0A1H4DFS4"/>
<reference evidence="4 5" key="1">
    <citation type="submission" date="2016-10" db="EMBL/GenBank/DDBJ databases">
        <authorList>
            <person name="de Groot N.N."/>
        </authorList>
    </citation>
    <scope>NUCLEOTIDE SEQUENCE [LARGE SCALE GENOMIC DNA]</scope>
    <source>
        <strain evidence="4 5">DSM 7343</strain>
    </source>
</reference>
<accession>A0A1H4DFS4</accession>
<feature type="repeat" description="TPR" evidence="3">
    <location>
        <begin position="87"/>
        <end position="120"/>
    </location>
</feature>
<dbReference type="PROSITE" id="PS50005">
    <property type="entry name" value="TPR"/>
    <property type="match status" value="3"/>
</dbReference>
<dbReference type="PANTHER" id="PTHR45586:SF1">
    <property type="entry name" value="LIPOPOLYSACCHARIDE ASSEMBLY PROTEIN B"/>
    <property type="match status" value="1"/>
</dbReference>
<dbReference type="RefSeq" id="WP_092350161.1">
    <property type="nucleotide sequence ID" value="NZ_FNQN01000010.1"/>
</dbReference>
<evidence type="ECO:0000313" key="5">
    <source>
        <dbReference type="Proteomes" id="UP000199409"/>
    </source>
</evidence>
<dbReference type="SMART" id="SM00028">
    <property type="entry name" value="TPR"/>
    <property type="match status" value="4"/>
</dbReference>
<name>A0A1H4DFS4_9BACT</name>
<dbReference type="InterPro" id="IPR051012">
    <property type="entry name" value="CellSynth/LPSAsmb/PSIAsmb"/>
</dbReference>
<protein>
    <submittedName>
        <fullName evidence="4">Tfp pilus assembly protein PilF</fullName>
    </submittedName>
</protein>
<evidence type="ECO:0000313" key="4">
    <source>
        <dbReference type="EMBL" id="SEA71447.1"/>
    </source>
</evidence>
<keyword evidence="5" id="KW-1185">Reference proteome</keyword>
<keyword evidence="2 3" id="KW-0802">TPR repeat</keyword>
<dbReference type="Pfam" id="PF13432">
    <property type="entry name" value="TPR_16"/>
    <property type="match status" value="2"/>
</dbReference>
<proteinExistence type="predicted"/>
<dbReference type="STRING" id="37625.SAMN05660420_02929"/>